<evidence type="ECO:0000313" key="7">
    <source>
        <dbReference type="Proteomes" id="UP001516023"/>
    </source>
</evidence>
<keyword evidence="1" id="KW-0479">Metal-binding</keyword>
<comment type="caution">
    <text evidence="6">The sequence shown here is derived from an EMBL/GenBank/DDBJ whole genome shotgun (WGS) entry which is preliminary data.</text>
</comment>
<feature type="domain" description="RanBP2-type" evidence="5">
    <location>
        <begin position="170"/>
        <end position="189"/>
    </location>
</feature>
<evidence type="ECO:0000259" key="5">
    <source>
        <dbReference type="PROSITE" id="PS01358"/>
    </source>
</evidence>
<feature type="compositionally biased region" description="Basic and acidic residues" evidence="4">
    <location>
        <begin position="54"/>
        <end position="70"/>
    </location>
</feature>
<gene>
    <name evidence="6" type="ORF">HJC23_000436</name>
</gene>
<dbReference type="InterPro" id="IPR001876">
    <property type="entry name" value="Znf_RanBP2"/>
</dbReference>
<evidence type="ECO:0000313" key="6">
    <source>
        <dbReference type="EMBL" id="KAL3797098.1"/>
    </source>
</evidence>
<protein>
    <recommendedName>
        <fullName evidence="5">RanBP2-type domain-containing protein</fullName>
    </recommendedName>
</protein>
<evidence type="ECO:0000256" key="3">
    <source>
        <dbReference type="ARBA" id="ARBA00022833"/>
    </source>
</evidence>
<sequence>MNSTKSNLVVAIRTQDLNYLDSTPQSTHAIVRYKYTEYETTQEHTSYPSKKEHKTGEHTRVSPRPPDPRQQEIIPVENHQLANTSDFPPLKLSKTMTVTKEGAEPEITVNATPDQGEPLATAVGVEAGVAKPDAGAAGGTHEPPIPAGHSRFYCSKCRAPYDLPDGANSWRCAGCHTFNTTQPGECEWCSIL</sequence>
<keyword evidence="3" id="KW-0862">Zinc</keyword>
<proteinExistence type="predicted"/>
<accession>A0ABD3QAI0</accession>
<dbReference type="PROSITE" id="PS01358">
    <property type="entry name" value="ZF_RANBP2_1"/>
    <property type="match status" value="1"/>
</dbReference>
<organism evidence="6 7">
    <name type="scientific">Cyclotella cryptica</name>
    <dbReference type="NCBI Taxonomy" id="29204"/>
    <lineage>
        <taxon>Eukaryota</taxon>
        <taxon>Sar</taxon>
        <taxon>Stramenopiles</taxon>
        <taxon>Ochrophyta</taxon>
        <taxon>Bacillariophyta</taxon>
        <taxon>Coscinodiscophyceae</taxon>
        <taxon>Thalassiosirophycidae</taxon>
        <taxon>Stephanodiscales</taxon>
        <taxon>Stephanodiscaceae</taxon>
        <taxon>Cyclotella</taxon>
    </lineage>
</organism>
<keyword evidence="7" id="KW-1185">Reference proteome</keyword>
<feature type="region of interest" description="Disordered" evidence="4">
    <location>
        <begin position="40"/>
        <end position="90"/>
    </location>
</feature>
<evidence type="ECO:0000256" key="4">
    <source>
        <dbReference type="SAM" id="MobiDB-lite"/>
    </source>
</evidence>
<dbReference type="NCBIfam" id="TIGR01053">
    <property type="entry name" value="LSD1"/>
    <property type="match status" value="1"/>
</dbReference>
<keyword evidence="2" id="KW-0863">Zinc-finger</keyword>
<dbReference type="EMBL" id="JABMIG020000057">
    <property type="protein sequence ID" value="KAL3797098.1"/>
    <property type="molecule type" value="Genomic_DNA"/>
</dbReference>
<reference evidence="6 7" key="1">
    <citation type="journal article" date="2020" name="G3 (Bethesda)">
        <title>Improved Reference Genome for Cyclotella cryptica CCMP332, a Model for Cell Wall Morphogenesis, Salinity Adaptation, and Lipid Production in Diatoms (Bacillariophyta).</title>
        <authorList>
            <person name="Roberts W.R."/>
            <person name="Downey K.M."/>
            <person name="Ruck E.C."/>
            <person name="Traller J.C."/>
            <person name="Alverson A.J."/>
        </authorList>
    </citation>
    <scope>NUCLEOTIDE SEQUENCE [LARGE SCALE GENOMIC DNA]</scope>
    <source>
        <strain evidence="6 7">CCMP332</strain>
    </source>
</reference>
<dbReference type="Proteomes" id="UP001516023">
    <property type="component" value="Unassembled WGS sequence"/>
</dbReference>
<name>A0ABD3QAI0_9STRA</name>
<dbReference type="GO" id="GO:0008270">
    <property type="term" value="F:zinc ion binding"/>
    <property type="evidence" value="ECO:0007669"/>
    <property type="project" value="UniProtKB-KW"/>
</dbReference>
<dbReference type="AlphaFoldDB" id="A0ABD3QAI0"/>
<evidence type="ECO:0000256" key="1">
    <source>
        <dbReference type="ARBA" id="ARBA00022723"/>
    </source>
</evidence>
<evidence type="ECO:0000256" key="2">
    <source>
        <dbReference type="ARBA" id="ARBA00022771"/>
    </source>
</evidence>